<evidence type="ECO:0000313" key="3">
    <source>
        <dbReference type="EMBL" id="SFY40223.1"/>
    </source>
</evidence>
<gene>
    <name evidence="2" type="ORF">SAMN02787144_1008244</name>
    <name evidence="3" type="ORF">SAMN02787144_10251</name>
</gene>
<name>A0A1K2BFY9_STRAR</name>
<proteinExistence type="predicted"/>
<dbReference type="AlphaFoldDB" id="A0A1K2BFY9"/>
<evidence type="ECO:0000313" key="2">
    <source>
        <dbReference type="EMBL" id="SFX97475.1"/>
    </source>
</evidence>
<dbReference type="EMBL" id="FPJO01000008">
    <property type="protein sequence ID" value="SFX97475.1"/>
    <property type="molecule type" value="Genomic_DNA"/>
</dbReference>
<organism evidence="2 4">
    <name type="scientific">Streptomyces atratus</name>
    <dbReference type="NCBI Taxonomy" id="1893"/>
    <lineage>
        <taxon>Bacteria</taxon>
        <taxon>Bacillati</taxon>
        <taxon>Actinomycetota</taxon>
        <taxon>Actinomycetes</taxon>
        <taxon>Kitasatosporales</taxon>
        <taxon>Streptomycetaceae</taxon>
        <taxon>Streptomyces</taxon>
    </lineage>
</organism>
<dbReference type="Proteomes" id="UP000181909">
    <property type="component" value="Unassembled WGS sequence"/>
</dbReference>
<protein>
    <recommendedName>
        <fullName evidence="1">Transposase IS701-like DDE domain-containing protein</fullName>
    </recommendedName>
</protein>
<accession>A0A1K2BFY9</accession>
<dbReference type="InterPro" id="IPR038721">
    <property type="entry name" value="IS701-like_DDE_dom"/>
</dbReference>
<evidence type="ECO:0000313" key="4">
    <source>
        <dbReference type="Proteomes" id="UP000181909"/>
    </source>
</evidence>
<dbReference type="Pfam" id="PF13546">
    <property type="entry name" value="DDE_5"/>
    <property type="match status" value="1"/>
</dbReference>
<feature type="non-terminal residue" evidence="2">
    <location>
        <position position="63"/>
    </location>
</feature>
<reference evidence="2 4" key="1">
    <citation type="submission" date="2016-11" db="EMBL/GenBank/DDBJ databases">
        <authorList>
            <person name="Jaros S."/>
            <person name="Januszkiewicz K."/>
            <person name="Wedrychowicz H."/>
        </authorList>
    </citation>
    <scope>NUCLEOTIDE SEQUENCE [LARGE SCALE GENOMIC DNA]</scope>
    <source>
        <strain evidence="2 4">OK807</strain>
    </source>
</reference>
<dbReference type="EMBL" id="FPJO01000025">
    <property type="protein sequence ID" value="SFY40223.1"/>
    <property type="molecule type" value="Genomic_DNA"/>
</dbReference>
<evidence type="ECO:0000259" key="1">
    <source>
        <dbReference type="Pfam" id="PF13546"/>
    </source>
</evidence>
<feature type="domain" description="Transposase IS701-like DDE" evidence="1">
    <location>
        <begin position="7"/>
        <end position="58"/>
    </location>
</feature>
<sequence>MSRFRVEFYECLYARADALFELTDAVLCADGPVKTLVELSLALEHRRGHGALYAALDRGWAEP</sequence>